<dbReference type="Gramene" id="TVU25033">
    <property type="protein sequence ID" value="TVU25033"/>
    <property type="gene ID" value="EJB05_27509"/>
</dbReference>
<feature type="domain" description="Peptidase A1" evidence="3">
    <location>
        <begin position="1"/>
        <end position="66"/>
    </location>
</feature>
<dbReference type="AlphaFoldDB" id="A0A5J9UMP8"/>
<dbReference type="InterPro" id="IPR032799">
    <property type="entry name" value="TAXi_C"/>
</dbReference>
<dbReference type="EMBL" id="RWGY01000013">
    <property type="protein sequence ID" value="TVU25033.1"/>
    <property type="molecule type" value="Genomic_DNA"/>
</dbReference>
<dbReference type="Gene3D" id="2.40.70.10">
    <property type="entry name" value="Acid Proteases"/>
    <property type="match status" value="1"/>
</dbReference>
<dbReference type="Pfam" id="PF14541">
    <property type="entry name" value="TAXi_C"/>
    <property type="match status" value="1"/>
</dbReference>
<proteinExistence type="predicted"/>
<dbReference type="OrthoDB" id="660550at2759"/>
<dbReference type="InterPro" id="IPR051708">
    <property type="entry name" value="Plant_Aspart_Prot_A1"/>
</dbReference>
<dbReference type="Proteomes" id="UP000324897">
    <property type="component" value="Chromosome 2"/>
</dbReference>
<keyword evidence="1" id="KW-0645">Protease</keyword>
<dbReference type="GO" id="GO:0008233">
    <property type="term" value="F:peptidase activity"/>
    <property type="evidence" value="ECO:0007669"/>
    <property type="project" value="UniProtKB-KW"/>
</dbReference>
<evidence type="ECO:0000313" key="5">
    <source>
        <dbReference type="Proteomes" id="UP000324897"/>
    </source>
</evidence>
<dbReference type="PROSITE" id="PS51767">
    <property type="entry name" value="PEPTIDASE_A1"/>
    <property type="match status" value="1"/>
</dbReference>
<dbReference type="InterPro" id="IPR021109">
    <property type="entry name" value="Peptidase_aspartic_dom_sf"/>
</dbReference>
<keyword evidence="2" id="KW-0378">Hydrolase</keyword>
<comment type="caution">
    <text evidence="4">The sequence shown here is derived from an EMBL/GenBank/DDBJ whole genome shotgun (WGS) entry which is preliminary data.</text>
</comment>
<evidence type="ECO:0000259" key="3">
    <source>
        <dbReference type="PROSITE" id="PS51767"/>
    </source>
</evidence>
<name>A0A5J9UMP8_9POAL</name>
<dbReference type="GO" id="GO:0006508">
    <property type="term" value="P:proteolysis"/>
    <property type="evidence" value="ECO:0007669"/>
    <property type="project" value="UniProtKB-KW"/>
</dbReference>
<evidence type="ECO:0000313" key="4">
    <source>
        <dbReference type="EMBL" id="TVU25033.1"/>
    </source>
</evidence>
<reference evidence="4 5" key="1">
    <citation type="journal article" date="2019" name="Sci. Rep.">
        <title>A high-quality genome of Eragrostis curvula grass provides insights into Poaceae evolution and supports new strategies to enhance forage quality.</title>
        <authorList>
            <person name="Carballo J."/>
            <person name="Santos B.A.C.M."/>
            <person name="Zappacosta D."/>
            <person name="Garbus I."/>
            <person name="Selva J.P."/>
            <person name="Gallo C.A."/>
            <person name="Diaz A."/>
            <person name="Albertini E."/>
            <person name="Caccamo M."/>
            <person name="Echenique V."/>
        </authorList>
    </citation>
    <scope>NUCLEOTIDE SEQUENCE [LARGE SCALE GENOMIC DNA]</scope>
    <source>
        <strain evidence="5">cv. Victoria</strain>
        <tissue evidence="4">Leaf</tissue>
    </source>
</reference>
<feature type="non-terminal residue" evidence="4">
    <location>
        <position position="1"/>
    </location>
</feature>
<protein>
    <recommendedName>
        <fullName evidence="3">Peptidase A1 domain-containing protein</fullName>
    </recommendedName>
</protein>
<dbReference type="SUPFAM" id="SSF50630">
    <property type="entry name" value="Acid proteases"/>
    <property type="match status" value="1"/>
</dbReference>
<organism evidence="4 5">
    <name type="scientific">Eragrostis curvula</name>
    <name type="common">weeping love grass</name>
    <dbReference type="NCBI Taxonomy" id="38414"/>
    <lineage>
        <taxon>Eukaryota</taxon>
        <taxon>Viridiplantae</taxon>
        <taxon>Streptophyta</taxon>
        <taxon>Embryophyta</taxon>
        <taxon>Tracheophyta</taxon>
        <taxon>Spermatophyta</taxon>
        <taxon>Magnoliopsida</taxon>
        <taxon>Liliopsida</taxon>
        <taxon>Poales</taxon>
        <taxon>Poaceae</taxon>
        <taxon>PACMAD clade</taxon>
        <taxon>Chloridoideae</taxon>
        <taxon>Eragrostideae</taxon>
        <taxon>Eragrostidinae</taxon>
        <taxon>Eragrostis</taxon>
    </lineage>
</organism>
<dbReference type="PANTHER" id="PTHR47967">
    <property type="entry name" value="OS07G0603500 PROTEIN-RELATED"/>
    <property type="match status" value="1"/>
</dbReference>
<accession>A0A5J9UMP8</accession>
<gene>
    <name evidence="4" type="ORF">EJB05_27509</name>
</gene>
<evidence type="ECO:0000256" key="1">
    <source>
        <dbReference type="ARBA" id="ARBA00022670"/>
    </source>
</evidence>
<keyword evidence="5" id="KW-1185">Reference proteome</keyword>
<dbReference type="PANTHER" id="PTHR47967:SF45">
    <property type="entry name" value="OS07G0533800 PROTEIN"/>
    <property type="match status" value="1"/>
</dbReference>
<dbReference type="InterPro" id="IPR033121">
    <property type="entry name" value="PEPTIDASE_A1"/>
</dbReference>
<dbReference type="GO" id="GO:0005576">
    <property type="term" value="C:extracellular region"/>
    <property type="evidence" value="ECO:0007669"/>
    <property type="project" value="TreeGrafter"/>
</dbReference>
<evidence type="ECO:0000256" key="2">
    <source>
        <dbReference type="ARBA" id="ARBA00022801"/>
    </source>
</evidence>
<sequence length="73" mass="8237">MPDMTFHFDGADMVLPADNYMFLSDSGVWCLRMHNATAKDGSVLGNYQQQNMHILYDIENEMLSFAPADCSTL</sequence>